<dbReference type="Gene3D" id="3.40.50.620">
    <property type="entry name" value="HUPs"/>
    <property type="match status" value="1"/>
</dbReference>
<dbReference type="PANTHER" id="PTHR31964:SF113">
    <property type="entry name" value="USPA DOMAIN-CONTAINING PROTEIN"/>
    <property type="match status" value="1"/>
</dbReference>
<evidence type="ECO:0000313" key="2">
    <source>
        <dbReference type="EMBL" id="RVX12514.1"/>
    </source>
</evidence>
<dbReference type="InterPro" id="IPR006015">
    <property type="entry name" value="Universal_stress_UspA"/>
</dbReference>
<sequence>MGTRVVSGSVCVVTGFVTRNNWFNATSNLGFQRSFVIITLSTRSDYSSPGKAKEVFFLGPEFVYAETITEVGDPKEAICKAVEKLNIQFLVLDSHGRGAFGRAFLGSVSNYWSHNAKCPVLVVRKPE</sequence>
<protein>
    <recommendedName>
        <fullName evidence="1">UspA domain-containing protein</fullName>
    </recommendedName>
</protein>
<dbReference type="SUPFAM" id="SSF52402">
    <property type="entry name" value="Adenine nucleotide alpha hydrolases-like"/>
    <property type="match status" value="1"/>
</dbReference>
<dbReference type="CDD" id="cd23659">
    <property type="entry name" value="USP_At3g01520-like"/>
    <property type="match status" value="1"/>
</dbReference>
<organism evidence="2 3">
    <name type="scientific">Vitis vinifera</name>
    <name type="common">Grape</name>
    <dbReference type="NCBI Taxonomy" id="29760"/>
    <lineage>
        <taxon>Eukaryota</taxon>
        <taxon>Viridiplantae</taxon>
        <taxon>Streptophyta</taxon>
        <taxon>Embryophyta</taxon>
        <taxon>Tracheophyta</taxon>
        <taxon>Spermatophyta</taxon>
        <taxon>Magnoliopsida</taxon>
        <taxon>eudicotyledons</taxon>
        <taxon>Gunneridae</taxon>
        <taxon>Pentapetalae</taxon>
        <taxon>rosids</taxon>
        <taxon>Vitales</taxon>
        <taxon>Vitaceae</taxon>
        <taxon>Viteae</taxon>
        <taxon>Vitis</taxon>
    </lineage>
</organism>
<dbReference type="EMBL" id="QGNW01000027">
    <property type="protein sequence ID" value="RVX12514.1"/>
    <property type="molecule type" value="Genomic_DNA"/>
</dbReference>
<proteinExistence type="predicted"/>
<evidence type="ECO:0000313" key="3">
    <source>
        <dbReference type="Proteomes" id="UP000288805"/>
    </source>
</evidence>
<dbReference type="PRINTS" id="PR01438">
    <property type="entry name" value="UNVRSLSTRESS"/>
</dbReference>
<name>A0A438JU66_VITVI</name>
<feature type="domain" description="UspA" evidence="1">
    <location>
        <begin position="65"/>
        <end position="124"/>
    </location>
</feature>
<evidence type="ECO:0000259" key="1">
    <source>
        <dbReference type="Pfam" id="PF00582"/>
    </source>
</evidence>
<dbReference type="InterPro" id="IPR006016">
    <property type="entry name" value="UspA"/>
</dbReference>
<dbReference type="InterPro" id="IPR014729">
    <property type="entry name" value="Rossmann-like_a/b/a_fold"/>
</dbReference>
<dbReference type="PANTHER" id="PTHR31964">
    <property type="entry name" value="ADENINE NUCLEOTIDE ALPHA HYDROLASES-LIKE SUPERFAMILY PROTEIN"/>
    <property type="match status" value="1"/>
</dbReference>
<gene>
    <name evidence="2" type="ORF">CK203_011816</name>
</gene>
<comment type="caution">
    <text evidence="2">The sequence shown here is derived from an EMBL/GenBank/DDBJ whole genome shotgun (WGS) entry which is preliminary data.</text>
</comment>
<dbReference type="Pfam" id="PF00582">
    <property type="entry name" value="Usp"/>
    <property type="match status" value="1"/>
</dbReference>
<dbReference type="Proteomes" id="UP000288805">
    <property type="component" value="Unassembled WGS sequence"/>
</dbReference>
<reference evidence="2 3" key="1">
    <citation type="journal article" date="2018" name="PLoS Genet.">
        <title>Population sequencing reveals clonal diversity and ancestral inbreeding in the grapevine cultivar Chardonnay.</title>
        <authorList>
            <person name="Roach M.J."/>
            <person name="Johnson D.L."/>
            <person name="Bohlmann J."/>
            <person name="van Vuuren H.J."/>
            <person name="Jones S.J."/>
            <person name="Pretorius I.S."/>
            <person name="Schmidt S.A."/>
            <person name="Borneman A.R."/>
        </authorList>
    </citation>
    <scope>NUCLEOTIDE SEQUENCE [LARGE SCALE GENOMIC DNA]</scope>
    <source>
        <strain evidence="3">cv. Chardonnay</strain>
        <tissue evidence="2">Leaf</tissue>
    </source>
</reference>
<dbReference type="AlphaFoldDB" id="A0A438JU66"/>
<accession>A0A438JU66</accession>